<gene>
    <name evidence="1" type="ORF">FN846DRAFT_495120</name>
</gene>
<name>A0A5J5F4H6_9PEZI</name>
<organism evidence="1 2">
    <name type="scientific">Sphaerosporella brunnea</name>
    <dbReference type="NCBI Taxonomy" id="1250544"/>
    <lineage>
        <taxon>Eukaryota</taxon>
        <taxon>Fungi</taxon>
        <taxon>Dikarya</taxon>
        <taxon>Ascomycota</taxon>
        <taxon>Pezizomycotina</taxon>
        <taxon>Pezizomycetes</taxon>
        <taxon>Pezizales</taxon>
        <taxon>Pyronemataceae</taxon>
        <taxon>Sphaerosporella</taxon>
    </lineage>
</organism>
<accession>A0A5J5F4H6</accession>
<dbReference type="Proteomes" id="UP000326924">
    <property type="component" value="Unassembled WGS sequence"/>
</dbReference>
<protein>
    <submittedName>
        <fullName evidence="1">Uncharacterized protein</fullName>
    </submittedName>
</protein>
<proteinExistence type="predicted"/>
<comment type="caution">
    <text evidence="1">The sequence shown here is derived from an EMBL/GenBank/DDBJ whole genome shotgun (WGS) entry which is preliminary data.</text>
</comment>
<evidence type="ECO:0000313" key="2">
    <source>
        <dbReference type="Proteomes" id="UP000326924"/>
    </source>
</evidence>
<sequence length="152" mass="16829">MYAVIGAGCVCTAEAAIRRARKQTLEYLSQEVGGPRGRTASPGCIRLWLRLRDGTTSIDKPTPSTGPDSTRSATYFMSWSWYISLRSVYLGETGADICDVFVHGPKPWKDVESLSRYLCLPCGRYSYHQLTLPSLPPFHGGKKKKSAFCCRG</sequence>
<reference evidence="1 2" key="1">
    <citation type="submission" date="2019-09" db="EMBL/GenBank/DDBJ databases">
        <title>Draft genome of the ectomycorrhizal ascomycete Sphaerosporella brunnea.</title>
        <authorList>
            <consortium name="DOE Joint Genome Institute"/>
            <person name="Benucci G.M."/>
            <person name="Marozzi G."/>
            <person name="Antonielli L."/>
            <person name="Sanchez S."/>
            <person name="Marco P."/>
            <person name="Wang X."/>
            <person name="Falini L.B."/>
            <person name="Barry K."/>
            <person name="Haridas S."/>
            <person name="Lipzen A."/>
            <person name="Labutti K."/>
            <person name="Grigoriev I.V."/>
            <person name="Murat C."/>
            <person name="Martin F."/>
            <person name="Albertini E."/>
            <person name="Donnini D."/>
            <person name="Bonito G."/>
        </authorList>
    </citation>
    <scope>NUCLEOTIDE SEQUENCE [LARGE SCALE GENOMIC DNA]</scope>
    <source>
        <strain evidence="1 2">Sb_GMNB300</strain>
    </source>
</reference>
<dbReference type="EMBL" id="VXIS01000041">
    <property type="protein sequence ID" value="KAA8910891.1"/>
    <property type="molecule type" value="Genomic_DNA"/>
</dbReference>
<keyword evidence="2" id="KW-1185">Reference proteome</keyword>
<dbReference type="AlphaFoldDB" id="A0A5J5F4H6"/>
<dbReference type="InParanoid" id="A0A5J5F4H6"/>
<evidence type="ECO:0000313" key="1">
    <source>
        <dbReference type="EMBL" id="KAA8910891.1"/>
    </source>
</evidence>